<reference evidence="2" key="1">
    <citation type="submission" date="2016-10" db="EMBL/GenBank/DDBJ databases">
        <authorList>
            <person name="de Groot N.N."/>
        </authorList>
    </citation>
    <scope>NUCLEOTIDE SEQUENCE</scope>
</reference>
<feature type="transmembrane region" description="Helical" evidence="1">
    <location>
        <begin position="6"/>
        <end position="25"/>
    </location>
</feature>
<proteinExistence type="predicted"/>
<keyword evidence="1" id="KW-0812">Transmembrane</keyword>
<dbReference type="EMBL" id="FPHD01000015">
    <property type="protein sequence ID" value="SFV51849.1"/>
    <property type="molecule type" value="Genomic_DNA"/>
</dbReference>
<name>A0A1W1BEE3_9ZZZZ</name>
<keyword evidence="1" id="KW-1133">Transmembrane helix</keyword>
<accession>A0A1W1BEE3</accession>
<sequence>MKIDLLNVLYTALMILLAFAAAIVITKTVSKYFKLDEKVEEEEKDKDKTKKT</sequence>
<keyword evidence="1" id="KW-0472">Membrane</keyword>
<protein>
    <submittedName>
        <fullName evidence="2">Uncharacterized protein</fullName>
    </submittedName>
</protein>
<dbReference type="AlphaFoldDB" id="A0A1W1BEE3"/>
<organism evidence="2">
    <name type="scientific">hydrothermal vent metagenome</name>
    <dbReference type="NCBI Taxonomy" id="652676"/>
    <lineage>
        <taxon>unclassified sequences</taxon>
        <taxon>metagenomes</taxon>
        <taxon>ecological metagenomes</taxon>
    </lineage>
</organism>
<evidence type="ECO:0000256" key="1">
    <source>
        <dbReference type="SAM" id="Phobius"/>
    </source>
</evidence>
<evidence type="ECO:0000313" key="2">
    <source>
        <dbReference type="EMBL" id="SFV51849.1"/>
    </source>
</evidence>
<gene>
    <name evidence="2" type="ORF">MNB_SV-8-805</name>
</gene>